<dbReference type="InterPro" id="IPR011777">
    <property type="entry name" value="Geranylgeranyl_Rdtase_fam"/>
</dbReference>
<dbReference type="GO" id="GO:0016628">
    <property type="term" value="F:oxidoreductase activity, acting on the CH-CH group of donors, NAD or NADP as acceptor"/>
    <property type="evidence" value="ECO:0007669"/>
    <property type="project" value="InterPro"/>
</dbReference>
<dbReference type="Pfam" id="PF01494">
    <property type="entry name" value="FAD_binding_3"/>
    <property type="match status" value="1"/>
</dbReference>
<accession>A0A6J6GVZ5</accession>
<gene>
    <name evidence="2" type="ORF">UFOPK1493_04467</name>
</gene>
<evidence type="ECO:0000313" key="2">
    <source>
        <dbReference type="EMBL" id="CAB4603125.1"/>
    </source>
</evidence>
<dbReference type="SUPFAM" id="SSF51905">
    <property type="entry name" value="FAD/NAD(P)-binding domain"/>
    <property type="match status" value="1"/>
</dbReference>
<dbReference type="InterPro" id="IPR050407">
    <property type="entry name" value="Geranylgeranyl_reductase"/>
</dbReference>
<dbReference type="PANTHER" id="PTHR42685">
    <property type="entry name" value="GERANYLGERANYL DIPHOSPHATE REDUCTASE"/>
    <property type="match status" value="1"/>
</dbReference>
<dbReference type="InterPro" id="IPR002938">
    <property type="entry name" value="FAD-bd"/>
</dbReference>
<sequence>MIVGAGPAGAAAAAYLARSGRTVLLADKVAFPRDKCCGDGLTTLALRELDALGLDPTTVPNWQDVDAAWLRSPSGREVCVPLPPASAGRFAATTPRRELDAALVDLAVRAGAELHEGWAIEAIDQQGDHVDTSFRVTASAGGEGVVLRVRSRYVIAADGMWSPTRKLLGLAEPGYLGEWHAFRQYARNVTGPAAERLYVWFEPDLLPGYAWSFPLPDGRVNIGFGIQRDGTRKVQDMKELWVDLLRRPHVVAALGPDVEMEDRHTAWPIPAGVDRATLTADRTFFVGDAARATDTMTGEGIGQAVLTGRLAAEAIVAAGALEPHVARSHYEHAVRHHLLADHRMSHVLSKALAHERGARGAIRLVGTSDWTRRNFARWMFEDEPRAVLLTPSRWHRRLLRRSGAYRSAA</sequence>
<organism evidence="2">
    <name type="scientific">freshwater metagenome</name>
    <dbReference type="NCBI Taxonomy" id="449393"/>
    <lineage>
        <taxon>unclassified sequences</taxon>
        <taxon>metagenomes</taxon>
        <taxon>ecological metagenomes</taxon>
    </lineage>
</organism>
<dbReference type="InterPro" id="IPR036188">
    <property type="entry name" value="FAD/NAD-bd_sf"/>
</dbReference>
<dbReference type="EMBL" id="CAEZSR010000359">
    <property type="protein sequence ID" value="CAB4603125.1"/>
    <property type="molecule type" value="Genomic_DNA"/>
</dbReference>
<proteinExistence type="predicted"/>
<dbReference type="Gene3D" id="3.50.50.60">
    <property type="entry name" value="FAD/NAD(P)-binding domain"/>
    <property type="match status" value="1"/>
</dbReference>
<dbReference type="PANTHER" id="PTHR42685:SF22">
    <property type="entry name" value="CONDITIONED MEDIUM FACTOR RECEPTOR 1"/>
    <property type="match status" value="1"/>
</dbReference>
<reference evidence="2" key="1">
    <citation type="submission" date="2020-05" db="EMBL/GenBank/DDBJ databases">
        <authorList>
            <person name="Chiriac C."/>
            <person name="Salcher M."/>
            <person name="Ghai R."/>
            <person name="Kavagutti S V."/>
        </authorList>
    </citation>
    <scope>NUCLEOTIDE SEQUENCE</scope>
</reference>
<dbReference type="NCBIfam" id="TIGR02032">
    <property type="entry name" value="GG-red-SF"/>
    <property type="match status" value="1"/>
</dbReference>
<evidence type="ECO:0000259" key="1">
    <source>
        <dbReference type="Pfam" id="PF01494"/>
    </source>
</evidence>
<dbReference type="AlphaFoldDB" id="A0A6J6GVZ5"/>
<feature type="domain" description="FAD-binding" evidence="1">
    <location>
        <begin position="1"/>
        <end position="305"/>
    </location>
</feature>
<dbReference type="GO" id="GO:0071949">
    <property type="term" value="F:FAD binding"/>
    <property type="evidence" value="ECO:0007669"/>
    <property type="project" value="InterPro"/>
</dbReference>
<name>A0A6J6GVZ5_9ZZZZ</name>
<protein>
    <submittedName>
        <fullName evidence="2">Unannotated protein</fullName>
    </submittedName>
</protein>